<feature type="transmembrane region" description="Helical" evidence="5">
    <location>
        <begin position="6"/>
        <end position="23"/>
    </location>
</feature>
<evidence type="ECO:0000256" key="1">
    <source>
        <dbReference type="ARBA" id="ARBA00004141"/>
    </source>
</evidence>
<keyword evidence="4 5" id="KW-0472">Membrane</keyword>
<dbReference type="EMBL" id="BSRI01000001">
    <property type="protein sequence ID" value="GLV54272.1"/>
    <property type="molecule type" value="Genomic_DNA"/>
</dbReference>
<dbReference type="InterPro" id="IPR003339">
    <property type="entry name" value="ABC/ECF_trnsptr_transmembrane"/>
</dbReference>
<feature type="transmembrane region" description="Helical" evidence="5">
    <location>
        <begin position="30"/>
        <end position="51"/>
    </location>
</feature>
<comment type="subcellular location">
    <subcellularLocation>
        <location evidence="1">Membrane</location>
        <topology evidence="1">Multi-pass membrane protein</topology>
    </subcellularLocation>
</comment>
<dbReference type="Proteomes" id="UP001344906">
    <property type="component" value="Unassembled WGS sequence"/>
</dbReference>
<accession>A0ABQ6FN74</accession>
<sequence length="252" mass="28718">MHRLQARTKLVLVLWLVVILMIANQRQWHFAPYIVTGIFAVGGLMLSGLSLRELWRRTRFLIIVMFASSLFSFFGSTQKSPILMVLGPVRITEHSVWILMISFTVFVVLYFSSLILTMTTMPVALVEAITMLLSPLRRWKWPVDDFALMLLLAFRFIPTFLSEAEQLVKAQMARGADTKHGTWRERIQSVSMFFYPLFHSSLRHASELATALNARGYQSDGKRTPLHEARLRGIDYGVICLVIVVTAGSLLL</sequence>
<feature type="transmembrane region" description="Helical" evidence="5">
    <location>
        <begin position="57"/>
        <end position="75"/>
    </location>
</feature>
<name>A0ABQ6FN74_9CHLR</name>
<proteinExistence type="predicted"/>
<gene>
    <name evidence="6" type="primary">ecfT_1</name>
    <name evidence="6" type="ORF">KDH_11200</name>
</gene>
<evidence type="ECO:0000256" key="5">
    <source>
        <dbReference type="SAM" id="Phobius"/>
    </source>
</evidence>
<dbReference type="CDD" id="cd16914">
    <property type="entry name" value="EcfT"/>
    <property type="match status" value="1"/>
</dbReference>
<evidence type="ECO:0000256" key="3">
    <source>
        <dbReference type="ARBA" id="ARBA00022989"/>
    </source>
</evidence>
<dbReference type="Pfam" id="PF02361">
    <property type="entry name" value="CbiQ"/>
    <property type="match status" value="1"/>
</dbReference>
<reference evidence="6 7" key="1">
    <citation type="submission" date="2023-02" db="EMBL/GenBank/DDBJ databases">
        <title>Dictyobacter halimunensis sp. nov., a new member of the class Ktedonobacteria from forest soil in a geothermal area.</title>
        <authorList>
            <person name="Rachmania M.K."/>
            <person name="Ningsih F."/>
            <person name="Sakai Y."/>
            <person name="Yabe S."/>
            <person name="Yokota A."/>
            <person name="Sjamsuridzal W."/>
        </authorList>
    </citation>
    <scope>NUCLEOTIDE SEQUENCE [LARGE SCALE GENOMIC DNA]</scope>
    <source>
        <strain evidence="6 7">S3.2.2.5</strain>
    </source>
</reference>
<feature type="transmembrane region" description="Helical" evidence="5">
    <location>
        <begin position="96"/>
        <end position="126"/>
    </location>
</feature>
<evidence type="ECO:0000256" key="4">
    <source>
        <dbReference type="ARBA" id="ARBA00023136"/>
    </source>
</evidence>
<dbReference type="PANTHER" id="PTHR33514:SF13">
    <property type="entry name" value="PROTEIN ABCI12, CHLOROPLASTIC"/>
    <property type="match status" value="1"/>
</dbReference>
<protein>
    <submittedName>
        <fullName evidence="6">Energy-coupling factor transporter transmembrane protein EcfT</fullName>
    </submittedName>
</protein>
<comment type="caution">
    <text evidence="6">The sequence shown here is derived from an EMBL/GenBank/DDBJ whole genome shotgun (WGS) entry which is preliminary data.</text>
</comment>
<keyword evidence="7" id="KW-1185">Reference proteome</keyword>
<feature type="transmembrane region" description="Helical" evidence="5">
    <location>
        <begin position="233"/>
        <end position="251"/>
    </location>
</feature>
<dbReference type="RefSeq" id="WP_338247978.1">
    <property type="nucleotide sequence ID" value="NZ_BSRI01000001.1"/>
</dbReference>
<evidence type="ECO:0000256" key="2">
    <source>
        <dbReference type="ARBA" id="ARBA00022692"/>
    </source>
</evidence>
<evidence type="ECO:0000313" key="6">
    <source>
        <dbReference type="EMBL" id="GLV54272.1"/>
    </source>
</evidence>
<keyword evidence="3 5" id="KW-1133">Transmembrane helix</keyword>
<evidence type="ECO:0000313" key="7">
    <source>
        <dbReference type="Proteomes" id="UP001344906"/>
    </source>
</evidence>
<dbReference type="PANTHER" id="PTHR33514">
    <property type="entry name" value="PROTEIN ABCI12, CHLOROPLASTIC"/>
    <property type="match status" value="1"/>
</dbReference>
<organism evidence="6 7">
    <name type="scientific">Dictyobacter halimunensis</name>
    <dbReference type="NCBI Taxonomy" id="3026934"/>
    <lineage>
        <taxon>Bacteria</taxon>
        <taxon>Bacillati</taxon>
        <taxon>Chloroflexota</taxon>
        <taxon>Ktedonobacteria</taxon>
        <taxon>Ktedonobacterales</taxon>
        <taxon>Dictyobacteraceae</taxon>
        <taxon>Dictyobacter</taxon>
    </lineage>
</organism>
<keyword evidence="2 5" id="KW-0812">Transmembrane</keyword>